<organism evidence="1">
    <name type="scientific">Manihot esculenta</name>
    <name type="common">Cassava</name>
    <name type="synonym">Jatropha manihot</name>
    <dbReference type="NCBI Taxonomy" id="3983"/>
    <lineage>
        <taxon>Eukaryota</taxon>
        <taxon>Viridiplantae</taxon>
        <taxon>Streptophyta</taxon>
        <taxon>Embryophyta</taxon>
        <taxon>Tracheophyta</taxon>
        <taxon>Spermatophyta</taxon>
        <taxon>Magnoliopsida</taxon>
        <taxon>eudicotyledons</taxon>
        <taxon>Gunneridae</taxon>
        <taxon>Pentapetalae</taxon>
        <taxon>rosids</taxon>
        <taxon>fabids</taxon>
        <taxon>Malpighiales</taxon>
        <taxon>Euphorbiaceae</taxon>
        <taxon>Crotonoideae</taxon>
        <taxon>Manihoteae</taxon>
        <taxon>Manihot</taxon>
    </lineage>
</organism>
<evidence type="ECO:0000313" key="1">
    <source>
        <dbReference type="EMBL" id="OAY39489.1"/>
    </source>
</evidence>
<dbReference type="EMBL" id="CM004396">
    <property type="protein sequence ID" value="OAY39489.1"/>
    <property type="molecule type" value="Genomic_DNA"/>
</dbReference>
<proteinExistence type="predicted"/>
<reference evidence="1" key="1">
    <citation type="submission" date="2016-02" db="EMBL/GenBank/DDBJ databases">
        <title>WGS assembly of Manihot esculenta.</title>
        <authorList>
            <person name="Bredeson J.V."/>
            <person name="Prochnik S.E."/>
            <person name="Lyons J.B."/>
            <person name="Schmutz J."/>
            <person name="Grimwood J."/>
            <person name="Vrebalov J."/>
            <person name="Bart R.S."/>
            <person name="Amuge T."/>
            <person name="Ferguson M.E."/>
            <person name="Green R."/>
            <person name="Putnam N."/>
            <person name="Stites J."/>
            <person name="Rounsley S."/>
            <person name="Rokhsar D.S."/>
        </authorList>
    </citation>
    <scope>NUCLEOTIDE SEQUENCE [LARGE SCALE GENOMIC DNA]</scope>
    <source>
        <tissue evidence="1">Leaf</tissue>
    </source>
</reference>
<gene>
    <name evidence="1" type="ORF">MANES_10G098400</name>
</gene>
<dbReference type="AlphaFoldDB" id="A0A2C9V4W4"/>
<accession>A0A2C9V4W4</accession>
<protein>
    <submittedName>
        <fullName evidence="1">Uncharacterized protein</fullName>
    </submittedName>
</protein>
<name>A0A2C9V4W4_MANES</name>
<sequence>MQKLSNNSAPMGYSRFKQKIKRCSLSTADLWIQAMITKEQLCCNEPSSPSLGGVVFSFVTRSQLLSL</sequence>